<dbReference type="STRING" id="694573.A0A194UV71"/>
<dbReference type="Proteomes" id="UP000078576">
    <property type="component" value="Unassembled WGS sequence"/>
</dbReference>
<keyword evidence="3" id="KW-0560">Oxidoreductase</keyword>
<feature type="domain" description="FAD/NAD(P)-binding" evidence="5">
    <location>
        <begin position="35"/>
        <end position="348"/>
    </location>
</feature>
<feature type="signal peptide" evidence="4">
    <location>
        <begin position="1"/>
        <end position="18"/>
    </location>
</feature>
<dbReference type="PANTHER" id="PTHR48105">
    <property type="entry name" value="THIOREDOXIN REDUCTASE 1-RELATED-RELATED"/>
    <property type="match status" value="1"/>
</dbReference>
<evidence type="ECO:0000256" key="2">
    <source>
        <dbReference type="ARBA" id="ARBA00022630"/>
    </source>
</evidence>
<dbReference type="SUPFAM" id="SSF51905">
    <property type="entry name" value="FAD/NAD(P)-binding domain"/>
    <property type="match status" value="1"/>
</dbReference>
<dbReference type="Pfam" id="PF07992">
    <property type="entry name" value="Pyr_redox_2"/>
    <property type="match status" value="1"/>
</dbReference>
<dbReference type="InterPro" id="IPR050097">
    <property type="entry name" value="Ferredoxin-NADP_redctase_2"/>
</dbReference>
<sequence length="407" mass="44353">MFLRNIFSFLHLLALTGAAAIPASPATHDLNETSYDAIIVGGGPSGLSALSGLARVRRNVLLIDSGEYRNSATRHMHDVIGLDGITPAYFRWRARQLLADYDTVTMTNGTVTKIEAEKSDETAFTVQVTLPSGEEKTLSARKIVLATGLKDEIPSTPGLQENWGKGIYWCPWCDGHEHEFQPLGILSSLSSVAELVREVSTLNSDVQAFVNGTDTPEVRSAADADFPGWEDYLKIANVTVYNQTITSIIRLRDGLNASADPSLPSVPEYDLFRVDLDDGTSVERATFFVSFPDDQRSSVGADLGVTLYGNRLYADQSKGFLTNVPGVYAIGDANSNNITNVPSAMFTGKRAAVYLHVQLAREDVAAEISAYNAQLVARDMLELDPRDVWDNMNGELGDILYAGDFEN</sequence>
<accession>A0A194UV71</accession>
<dbReference type="GO" id="GO:0016491">
    <property type="term" value="F:oxidoreductase activity"/>
    <property type="evidence" value="ECO:0007669"/>
    <property type="project" value="UniProtKB-KW"/>
</dbReference>
<keyword evidence="2" id="KW-0285">Flavoprotein</keyword>
<evidence type="ECO:0000259" key="5">
    <source>
        <dbReference type="Pfam" id="PF07992"/>
    </source>
</evidence>
<keyword evidence="7" id="KW-1185">Reference proteome</keyword>
<evidence type="ECO:0000256" key="3">
    <source>
        <dbReference type="ARBA" id="ARBA00023002"/>
    </source>
</evidence>
<reference evidence="7" key="1">
    <citation type="submission" date="2014-12" db="EMBL/GenBank/DDBJ databases">
        <title>Genome Sequence of Valsa Canker Pathogens Uncovers a Specific Adaption of Colonization on Woody Bark.</title>
        <authorList>
            <person name="Yin Z."/>
            <person name="Liu H."/>
            <person name="Gao X."/>
            <person name="Li Z."/>
            <person name="Song N."/>
            <person name="Ke X."/>
            <person name="Dai Q."/>
            <person name="Wu Y."/>
            <person name="Sun Y."/>
            <person name="Xu J.-R."/>
            <person name="Kang Z.K."/>
            <person name="Wang L."/>
            <person name="Huang L."/>
        </authorList>
    </citation>
    <scope>NUCLEOTIDE SEQUENCE [LARGE SCALE GENOMIC DNA]</scope>
    <source>
        <strain evidence="7">SXYL134</strain>
    </source>
</reference>
<comment type="similarity">
    <text evidence="1">Belongs to the class-II pyridine nucleotide-disulfide oxidoreductase family.</text>
</comment>
<dbReference type="Gene3D" id="3.50.50.60">
    <property type="entry name" value="FAD/NAD(P)-binding domain"/>
    <property type="match status" value="2"/>
</dbReference>
<dbReference type="GO" id="GO:0097237">
    <property type="term" value="P:cellular response to toxic substance"/>
    <property type="evidence" value="ECO:0007669"/>
    <property type="project" value="UniProtKB-ARBA"/>
</dbReference>
<dbReference type="OrthoDB" id="4570620at2759"/>
<evidence type="ECO:0000313" key="7">
    <source>
        <dbReference type="Proteomes" id="UP000078576"/>
    </source>
</evidence>
<proteinExistence type="inferred from homology"/>
<dbReference type="PRINTS" id="PR00469">
    <property type="entry name" value="PNDRDTASEII"/>
</dbReference>
<keyword evidence="4" id="KW-0732">Signal</keyword>
<evidence type="ECO:0000313" key="6">
    <source>
        <dbReference type="EMBL" id="KUI55506.1"/>
    </source>
</evidence>
<dbReference type="EMBL" id="KN714681">
    <property type="protein sequence ID" value="KUI55506.1"/>
    <property type="molecule type" value="Genomic_DNA"/>
</dbReference>
<name>A0A194UV71_CYTMA</name>
<organism evidence="6 7">
    <name type="scientific">Cytospora mali</name>
    <name type="common">Apple Valsa canker fungus</name>
    <name type="synonym">Valsa mali</name>
    <dbReference type="NCBI Taxonomy" id="578113"/>
    <lineage>
        <taxon>Eukaryota</taxon>
        <taxon>Fungi</taxon>
        <taxon>Dikarya</taxon>
        <taxon>Ascomycota</taxon>
        <taxon>Pezizomycotina</taxon>
        <taxon>Sordariomycetes</taxon>
        <taxon>Sordariomycetidae</taxon>
        <taxon>Diaporthales</taxon>
        <taxon>Cytosporaceae</taxon>
        <taxon>Cytospora</taxon>
    </lineage>
</organism>
<dbReference type="InterPro" id="IPR036188">
    <property type="entry name" value="FAD/NAD-bd_sf"/>
</dbReference>
<protein>
    <submittedName>
        <fullName evidence="6">NADH dehydrogenase</fullName>
    </submittedName>
</protein>
<dbReference type="PRINTS" id="PR00368">
    <property type="entry name" value="FADPNR"/>
</dbReference>
<gene>
    <name evidence="6" type="ORF">VP1G_02928</name>
</gene>
<dbReference type="InterPro" id="IPR023753">
    <property type="entry name" value="FAD/NAD-binding_dom"/>
</dbReference>
<evidence type="ECO:0000256" key="1">
    <source>
        <dbReference type="ARBA" id="ARBA00009333"/>
    </source>
</evidence>
<evidence type="ECO:0000256" key="4">
    <source>
        <dbReference type="SAM" id="SignalP"/>
    </source>
</evidence>
<feature type="chain" id="PRO_5008265879" evidence="4">
    <location>
        <begin position="19"/>
        <end position="407"/>
    </location>
</feature>
<dbReference type="AlphaFoldDB" id="A0A194UV71"/>